<keyword evidence="5 12" id="KW-0812">Transmembrane</keyword>
<evidence type="ECO:0000256" key="4">
    <source>
        <dbReference type="ARBA" id="ARBA00022475"/>
    </source>
</evidence>
<evidence type="ECO:0000256" key="8">
    <source>
        <dbReference type="ARBA" id="ARBA00023136"/>
    </source>
</evidence>
<organism evidence="14 15">
    <name type="scientific">Nocardia speluncae</name>
    <dbReference type="NCBI Taxonomy" id="419477"/>
    <lineage>
        <taxon>Bacteria</taxon>
        <taxon>Bacillati</taxon>
        <taxon>Actinomycetota</taxon>
        <taxon>Actinomycetes</taxon>
        <taxon>Mycobacteriales</taxon>
        <taxon>Nocardiaceae</taxon>
        <taxon>Nocardia</taxon>
    </lineage>
</organism>
<name>A0A846X9J4_9NOCA</name>
<feature type="compositionally biased region" description="Polar residues" evidence="11">
    <location>
        <begin position="1"/>
        <end position="14"/>
    </location>
</feature>
<dbReference type="Pfam" id="PF00083">
    <property type="entry name" value="Sugar_tr"/>
    <property type="match status" value="1"/>
</dbReference>
<comment type="similarity">
    <text evidence="2">Belongs to the major facilitator superfamily. Metabolite:H+ Symporter (MHS) family (TC 2.A.1.6) family.</text>
</comment>
<dbReference type="SUPFAM" id="SSF103473">
    <property type="entry name" value="MFS general substrate transporter"/>
    <property type="match status" value="1"/>
</dbReference>
<dbReference type="InterPro" id="IPR011701">
    <property type="entry name" value="MFS"/>
</dbReference>
<comment type="subcellular location">
    <subcellularLocation>
        <location evidence="1">Cell membrane</location>
        <topology evidence="1">Multi-pass membrane protein</topology>
    </subcellularLocation>
</comment>
<evidence type="ECO:0000256" key="1">
    <source>
        <dbReference type="ARBA" id="ARBA00004651"/>
    </source>
</evidence>
<dbReference type="RefSeq" id="WP_084471614.1">
    <property type="nucleotide sequence ID" value="NZ_JAAXOO010000001.1"/>
</dbReference>
<evidence type="ECO:0000256" key="7">
    <source>
        <dbReference type="ARBA" id="ARBA00022989"/>
    </source>
</evidence>
<dbReference type="InterPro" id="IPR020846">
    <property type="entry name" value="MFS_dom"/>
</dbReference>
<feature type="transmembrane region" description="Helical" evidence="12">
    <location>
        <begin position="419"/>
        <end position="437"/>
    </location>
</feature>
<dbReference type="InterPro" id="IPR036259">
    <property type="entry name" value="MFS_trans_sf"/>
</dbReference>
<feature type="region of interest" description="Disordered" evidence="11">
    <location>
        <begin position="1"/>
        <end position="22"/>
    </location>
</feature>
<evidence type="ECO:0000256" key="2">
    <source>
        <dbReference type="ARBA" id="ARBA00008240"/>
    </source>
</evidence>
<feature type="transmembrane region" description="Helical" evidence="12">
    <location>
        <begin position="299"/>
        <end position="320"/>
    </location>
</feature>
<evidence type="ECO:0000256" key="11">
    <source>
        <dbReference type="SAM" id="MobiDB-lite"/>
    </source>
</evidence>
<evidence type="ECO:0000259" key="13">
    <source>
        <dbReference type="PROSITE" id="PS50850"/>
    </source>
</evidence>
<reference evidence="14 15" key="1">
    <citation type="submission" date="2020-04" db="EMBL/GenBank/DDBJ databases">
        <title>MicrobeNet Type strains.</title>
        <authorList>
            <person name="Nicholson A.C."/>
        </authorList>
    </citation>
    <scope>NUCLEOTIDE SEQUENCE [LARGE SCALE GENOMIC DNA]</scope>
    <source>
        <strain evidence="14 15">DSM 45078</strain>
    </source>
</reference>
<feature type="domain" description="Major facilitator superfamily (MFS) profile" evidence="13">
    <location>
        <begin position="31"/>
        <end position="442"/>
    </location>
</feature>
<evidence type="ECO:0000313" key="14">
    <source>
        <dbReference type="EMBL" id="NKY31500.1"/>
    </source>
</evidence>
<dbReference type="AlphaFoldDB" id="A0A846X9J4"/>
<feature type="transmembrane region" description="Helical" evidence="12">
    <location>
        <begin position="203"/>
        <end position="222"/>
    </location>
</feature>
<feature type="transmembrane region" description="Helical" evidence="12">
    <location>
        <begin position="389"/>
        <end position="407"/>
    </location>
</feature>
<keyword evidence="3" id="KW-0813">Transport</keyword>
<evidence type="ECO:0000256" key="5">
    <source>
        <dbReference type="ARBA" id="ARBA00022692"/>
    </source>
</evidence>
<dbReference type="InterPro" id="IPR051084">
    <property type="entry name" value="H+-coupled_symporters"/>
</dbReference>
<dbReference type="InterPro" id="IPR005829">
    <property type="entry name" value="Sugar_transporter_CS"/>
</dbReference>
<evidence type="ECO:0000256" key="3">
    <source>
        <dbReference type="ARBA" id="ARBA00022448"/>
    </source>
</evidence>
<feature type="transmembrane region" description="Helical" evidence="12">
    <location>
        <begin position="127"/>
        <end position="146"/>
    </location>
</feature>
<dbReference type="PROSITE" id="PS50850">
    <property type="entry name" value="MFS"/>
    <property type="match status" value="1"/>
</dbReference>
<feature type="transmembrane region" description="Helical" evidence="12">
    <location>
        <begin position="262"/>
        <end position="279"/>
    </location>
</feature>
<evidence type="ECO:0000256" key="6">
    <source>
        <dbReference type="ARBA" id="ARBA00022847"/>
    </source>
</evidence>
<feature type="transmembrane region" description="Helical" evidence="12">
    <location>
        <begin position="40"/>
        <end position="58"/>
    </location>
</feature>
<sequence length="461" mass="48865">MTSSPPRNDTPQSPGTGGSAAPGTVRAKARMILAVNMGNALEWFDWTIFAIFAIYFSNQFFHSADPVSNLLSTMAVFAVGFVMRPIGGLLFGLVADRRGRKFVMVLTMTLVAISSVLIAVAPTYEQIGALASLWLLLVRCVQGVAHGGEQGGSYTYIAEVARPDNRALWGSTVIMSTVAGTVLATLLGAVMRTWIDASAMADWGWRIPFLIGGVLGFFALYLRRGLSESAAFTEQTPETTDPAPLASAWTAIQDIWAQRGSILRVVMLVGGTSVFSYTWSVSAPAYAISFHDVNDKLAMWAGVVANLVFIAALPLAALLADRFGRRWNNIGWGLGVAILAFPLSGMLDSSAATLTLAIALALIVQALAASTQVAWFAELFSTKSRAAGTGIAVSLAAAIFGGTAPYLNSWLTSRGTPDIFTWYVIVLALAVAIAAYFTQETKGIALVEEPAITPGNATHVP</sequence>
<feature type="transmembrane region" description="Helical" evidence="12">
    <location>
        <begin position="102"/>
        <end position="121"/>
    </location>
</feature>
<dbReference type="Pfam" id="PF07690">
    <property type="entry name" value="MFS_1"/>
    <property type="match status" value="1"/>
</dbReference>
<evidence type="ECO:0000313" key="15">
    <source>
        <dbReference type="Proteomes" id="UP000565715"/>
    </source>
</evidence>
<protein>
    <recommendedName>
        <fullName evidence="10">Putative proline/betaine transporter</fullName>
    </recommendedName>
</protein>
<evidence type="ECO:0000256" key="12">
    <source>
        <dbReference type="SAM" id="Phobius"/>
    </source>
</evidence>
<proteinExistence type="inferred from homology"/>
<dbReference type="FunFam" id="1.20.1250.20:FF:000001">
    <property type="entry name" value="Dicarboxylate MFS transporter"/>
    <property type="match status" value="1"/>
</dbReference>
<dbReference type="PROSITE" id="PS00216">
    <property type="entry name" value="SUGAR_TRANSPORT_1"/>
    <property type="match status" value="1"/>
</dbReference>
<gene>
    <name evidence="14" type="ORF">HGA13_00215</name>
</gene>
<dbReference type="InterPro" id="IPR005828">
    <property type="entry name" value="MFS_sugar_transport-like"/>
</dbReference>
<keyword evidence="15" id="KW-1185">Reference proteome</keyword>
<feature type="transmembrane region" description="Helical" evidence="12">
    <location>
        <begin position="327"/>
        <end position="347"/>
    </location>
</feature>
<accession>A0A846X9J4</accession>
<dbReference type="PROSITE" id="PS00217">
    <property type="entry name" value="SUGAR_TRANSPORT_2"/>
    <property type="match status" value="1"/>
</dbReference>
<dbReference type="EMBL" id="JAAXOO010000001">
    <property type="protein sequence ID" value="NKY31500.1"/>
    <property type="molecule type" value="Genomic_DNA"/>
</dbReference>
<dbReference type="PANTHER" id="PTHR43528">
    <property type="entry name" value="ALPHA-KETOGLUTARATE PERMEASE"/>
    <property type="match status" value="1"/>
</dbReference>
<keyword evidence="4" id="KW-1003">Cell membrane</keyword>
<comment type="caution">
    <text evidence="14">The sequence shown here is derived from an EMBL/GenBank/DDBJ whole genome shotgun (WGS) entry which is preliminary data.</text>
</comment>
<feature type="transmembrane region" description="Helical" evidence="12">
    <location>
        <begin position="167"/>
        <end position="191"/>
    </location>
</feature>
<keyword evidence="6" id="KW-0769">Symport</keyword>
<keyword evidence="8 12" id="KW-0472">Membrane</keyword>
<feature type="transmembrane region" description="Helical" evidence="12">
    <location>
        <begin position="353"/>
        <end position="377"/>
    </location>
</feature>
<feature type="transmembrane region" description="Helical" evidence="12">
    <location>
        <begin position="70"/>
        <end position="95"/>
    </location>
</feature>
<comment type="function">
    <text evidence="9">May be a proton symporter involved in the uptake of osmolytes such as proline and glycine betaine.</text>
</comment>
<dbReference type="GO" id="GO:0015293">
    <property type="term" value="F:symporter activity"/>
    <property type="evidence" value="ECO:0007669"/>
    <property type="project" value="UniProtKB-KW"/>
</dbReference>
<dbReference type="PANTHER" id="PTHR43528:SF1">
    <property type="entry name" value="ALPHA-KETOGLUTARATE PERMEASE"/>
    <property type="match status" value="1"/>
</dbReference>
<evidence type="ECO:0000256" key="9">
    <source>
        <dbReference type="ARBA" id="ARBA00037295"/>
    </source>
</evidence>
<evidence type="ECO:0000256" key="10">
    <source>
        <dbReference type="ARBA" id="ARBA00039918"/>
    </source>
</evidence>
<dbReference type="GO" id="GO:0005886">
    <property type="term" value="C:plasma membrane"/>
    <property type="evidence" value="ECO:0007669"/>
    <property type="project" value="UniProtKB-SubCell"/>
</dbReference>
<dbReference type="Proteomes" id="UP000565715">
    <property type="component" value="Unassembled WGS sequence"/>
</dbReference>
<keyword evidence="7 12" id="KW-1133">Transmembrane helix</keyword>
<dbReference type="Gene3D" id="1.20.1250.20">
    <property type="entry name" value="MFS general substrate transporter like domains"/>
    <property type="match status" value="2"/>
</dbReference>